<gene>
    <name evidence="3" type="ORF">B0H17DRAFT_1124788</name>
</gene>
<feature type="chain" id="PRO_5042140704" evidence="2">
    <location>
        <begin position="21"/>
        <end position="283"/>
    </location>
</feature>
<evidence type="ECO:0000256" key="2">
    <source>
        <dbReference type="SAM" id="SignalP"/>
    </source>
</evidence>
<evidence type="ECO:0000256" key="1">
    <source>
        <dbReference type="SAM" id="MobiDB-lite"/>
    </source>
</evidence>
<keyword evidence="2" id="KW-0732">Signal</keyword>
<feature type="signal peptide" evidence="2">
    <location>
        <begin position="1"/>
        <end position="20"/>
    </location>
</feature>
<feature type="region of interest" description="Disordered" evidence="1">
    <location>
        <begin position="118"/>
        <end position="138"/>
    </location>
</feature>
<organism evidence="3 4">
    <name type="scientific">Mycena rosella</name>
    <name type="common">Pink bonnet</name>
    <name type="synonym">Agaricus rosellus</name>
    <dbReference type="NCBI Taxonomy" id="1033263"/>
    <lineage>
        <taxon>Eukaryota</taxon>
        <taxon>Fungi</taxon>
        <taxon>Dikarya</taxon>
        <taxon>Basidiomycota</taxon>
        <taxon>Agaricomycotina</taxon>
        <taxon>Agaricomycetes</taxon>
        <taxon>Agaricomycetidae</taxon>
        <taxon>Agaricales</taxon>
        <taxon>Marasmiineae</taxon>
        <taxon>Mycenaceae</taxon>
        <taxon>Mycena</taxon>
    </lineage>
</organism>
<evidence type="ECO:0000313" key="4">
    <source>
        <dbReference type="Proteomes" id="UP001221757"/>
    </source>
</evidence>
<proteinExistence type="predicted"/>
<dbReference type="AlphaFoldDB" id="A0AAD7GZX7"/>
<dbReference type="EMBL" id="JARKIE010000003">
    <property type="protein sequence ID" value="KAJ7709016.1"/>
    <property type="molecule type" value="Genomic_DNA"/>
</dbReference>
<keyword evidence="4" id="KW-1185">Reference proteome</keyword>
<evidence type="ECO:0000313" key="3">
    <source>
        <dbReference type="EMBL" id="KAJ7709016.1"/>
    </source>
</evidence>
<accession>A0AAD7GZX7</accession>
<name>A0AAD7GZX7_MYCRO</name>
<sequence length="283" mass="31846">MPVEVLPAVLLCECLCLASSLSCFQASKLQRCCFRQGPTLSLPHLVCGLQATQAMQEHNRFSCRHPQQHHLLNTSFPEHGVAHKPARLRCGARVGAGAQKARNNAEWSTLFDALWEEGSDADAPDNNSNNSTRKDRDKMELYLPIANPIGNLSARQENTRGQVTLSQQEHAGASLTLMRDPVCMWRLLERRCVEAKHWKEKVVEVEMEWKERREALGWELDVMQRQLESAETCCACSNLLSKAETLILQSILNLAPPDAPRGRNYACTNLFETMPVQISEELL</sequence>
<comment type="caution">
    <text evidence="3">The sequence shown here is derived from an EMBL/GenBank/DDBJ whole genome shotgun (WGS) entry which is preliminary data.</text>
</comment>
<dbReference type="Proteomes" id="UP001221757">
    <property type="component" value="Unassembled WGS sequence"/>
</dbReference>
<reference evidence="3" key="1">
    <citation type="submission" date="2023-03" db="EMBL/GenBank/DDBJ databases">
        <title>Massive genome expansion in bonnet fungi (Mycena s.s.) driven by repeated elements and novel gene families across ecological guilds.</title>
        <authorList>
            <consortium name="Lawrence Berkeley National Laboratory"/>
            <person name="Harder C.B."/>
            <person name="Miyauchi S."/>
            <person name="Viragh M."/>
            <person name="Kuo A."/>
            <person name="Thoen E."/>
            <person name="Andreopoulos B."/>
            <person name="Lu D."/>
            <person name="Skrede I."/>
            <person name="Drula E."/>
            <person name="Henrissat B."/>
            <person name="Morin E."/>
            <person name="Kohler A."/>
            <person name="Barry K."/>
            <person name="LaButti K."/>
            <person name="Morin E."/>
            <person name="Salamov A."/>
            <person name="Lipzen A."/>
            <person name="Mereny Z."/>
            <person name="Hegedus B."/>
            <person name="Baldrian P."/>
            <person name="Stursova M."/>
            <person name="Weitz H."/>
            <person name="Taylor A."/>
            <person name="Grigoriev I.V."/>
            <person name="Nagy L.G."/>
            <person name="Martin F."/>
            <person name="Kauserud H."/>
        </authorList>
    </citation>
    <scope>NUCLEOTIDE SEQUENCE</scope>
    <source>
        <strain evidence="3">CBHHK067</strain>
    </source>
</reference>
<protein>
    <submittedName>
        <fullName evidence="3">Uncharacterized protein</fullName>
    </submittedName>
</protein>